<dbReference type="InterPro" id="IPR008391">
    <property type="entry name" value="AXE1_dom"/>
</dbReference>
<proteinExistence type="predicted"/>
<evidence type="ECO:0000259" key="3">
    <source>
        <dbReference type="Pfam" id="PF05448"/>
    </source>
</evidence>
<feature type="active site" description="Charge relay system" evidence="1">
    <location>
        <position position="308"/>
    </location>
</feature>
<gene>
    <name evidence="5" type="ORF">BKA21_001453</name>
    <name evidence="4" type="ORF">Col01nite_02480</name>
</gene>
<dbReference type="RefSeq" id="WP_140457628.1">
    <property type="nucleotide sequence ID" value="NZ_BAABFI010000002.1"/>
</dbReference>
<evidence type="ECO:0000313" key="5">
    <source>
        <dbReference type="EMBL" id="NYD85904.1"/>
    </source>
</evidence>
<keyword evidence="7" id="KW-1185">Reference proteome</keyword>
<dbReference type="PANTHER" id="PTHR40111">
    <property type="entry name" value="CEPHALOSPORIN-C DEACETYLASE"/>
    <property type="match status" value="1"/>
</dbReference>
<dbReference type="Gene3D" id="3.40.50.1820">
    <property type="entry name" value="alpha/beta hydrolase"/>
    <property type="match status" value="1"/>
</dbReference>
<dbReference type="GO" id="GO:0047739">
    <property type="term" value="F:cephalosporin-C deacetylase activity"/>
    <property type="evidence" value="ECO:0007669"/>
    <property type="project" value="UniProtKB-EC"/>
</dbReference>
<protein>
    <submittedName>
        <fullName evidence="4">Acetylxylan esterase</fullName>
    </submittedName>
    <submittedName>
        <fullName evidence="5">Cephalosporin-C deacetylase</fullName>
        <ecNumber evidence="5">3.1.1.41</ecNumber>
    </submittedName>
</protein>
<name>A0A7Y9FER8_9CELL</name>
<evidence type="ECO:0000313" key="4">
    <source>
        <dbReference type="EMBL" id="GIG31089.1"/>
    </source>
</evidence>
<dbReference type="InterPro" id="IPR039069">
    <property type="entry name" value="CE7"/>
</dbReference>
<evidence type="ECO:0000256" key="1">
    <source>
        <dbReference type="PIRSR" id="PIRSR639069-1"/>
    </source>
</evidence>
<dbReference type="Pfam" id="PF05448">
    <property type="entry name" value="AXE1"/>
    <property type="match status" value="1"/>
</dbReference>
<evidence type="ECO:0000313" key="7">
    <source>
        <dbReference type="Proteomes" id="UP000618382"/>
    </source>
</evidence>
<dbReference type="GO" id="GO:0005976">
    <property type="term" value="P:polysaccharide metabolic process"/>
    <property type="evidence" value="ECO:0007669"/>
    <property type="project" value="TreeGrafter"/>
</dbReference>
<dbReference type="EMBL" id="JACCBK010000001">
    <property type="protein sequence ID" value="NYD85904.1"/>
    <property type="molecule type" value="Genomic_DNA"/>
</dbReference>
<dbReference type="EC" id="3.1.1.41" evidence="5"/>
<feature type="binding site" evidence="2">
    <location>
        <position position="92"/>
    </location>
    <ligand>
        <name>substrate</name>
    </ligand>
</feature>
<evidence type="ECO:0000256" key="2">
    <source>
        <dbReference type="PIRSR" id="PIRSR639069-2"/>
    </source>
</evidence>
<accession>A0A7Y9FER8</accession>
<dbReference type="SUPFAM" id="SSF53474">
    <property type="entry name" value="alpha/beta-Hydrolases"/>
    <property type="match status" value="1"/>
</dbReference>
<dbReference type="PANTHER" id="PTHR40111:SF1">
    <property type="entry name" value="CEPHALOSPORIN-C DEACETYLASE"/>
    <property type="match status" value="1"/>
</dbReference>
<feature type="active site" description="Charge relay system" evidence="1">
    <location>
        <position position="273"/>
    </location>
</feature>
<feature type="active site" description="Nucleophile" evidence="1">
    <location>
        <position position="187"/>
    </location>
</feature>
<sequence length="327" mass="35134">MPFVDLPLAELERYHPHVPEPEGLDAFWSGTLAAARAAAAPPHAARVTTALELVDTWDVTFTGHGGDRVRGWFTRPAGRDEPLPVVVEYLGYGRGRGQVHERLWWAAAGYAHLLMDTRGQGAQHGTGGDTPDPVGSGPATPGFLTRGIDDPATAYWTRLVTDAVRAVDTARTLPGVDPGRVAVSGTSQGGGLAVAVAGLHPHVRAAMVNLPLMCHVERALAITDADPYGEIARHLSVRREDADRVLRTLAHLDGVHLARRAGAATLFSVGLRDAICPPSTVFAAYNAWGEHVDAEVDREIVVYPWNGHDGGDALQLTRQLTWLRDHL</sequence>
<dbReference type="AlphaFoldDB" id="A0A7Y9FER8"/>
<keyword evidence="5" id="KW-0378">Hydrolase</keyword>
<reference evidence="5 6" key="1">
    <citation type="submission" date="2020-07" db="EMBL/GenBank/DDBJ databases">
        <title>Sequencing the genomes of 1000 actinobacteria strains.</title>
        <authorList>
            <person name="Klenk H.-P."/>
        </authorList>
    </citation>
    <scope>NUCLEOTIDE SEQUENCE [LARGE SCALE GENOMIC DNA]</scope>
    <source>
        <strain evidence="5 6">DSM 24482</strain>
    </source>
</reference>
<evidence type="ECO:0000313" key="6">
    <source>
        <dbReference type="Proteomes" id="UP000577956"/>
    </source>
</evidence>
<comment type="caution">
    <text evidence="5">The sequence shown here is derived from an EMBL/GenBank/DDBJ whole genome shotgun (WGS) entry which is preliminary data.</text>
</comment>
<dbReference type="InterPro" id="IPR029058">
    <property type="entry name" value="AB_hydrolase_fold"/>
</dbReference>
<dbReference type="Proteomes" id="UP000577956">
    <property type="component" value="Unassembled WGS sequence"/>
</dbReference>
<reference evidence="4 7" key="2">
    <citation type="submission" date="2021-01" db="EMBL/GenBank/DDBJ databases">
        <title>Whole genome shotgun sequence of Cellulomonas oligotrophica NBRC 109435.</title>
        <authorList>
            <person name="Komaki H."/>
            <person name="Tamura T."/>
        </authorList>
    </citation>
    <scope>NUCLEOTIDE SEQUENCE [LARGE SCALE GENOMIC DNA]</scope>
    <source>
        <strain evidence="4 7">NBRC 109435</strain>
    </source>
</reference>
<dbReference type="Proteomes" id="UP000618382">
    <property type="component" value="Unassembled WGS sequence"/>
</dbReference>
<dbReference type="EMBL" id="BONN01000001">
    <property type="protein sequence ID" value="GIG31089.1"/>
    <property type="molecule type" value="Genomic_DNA"/>
</dbReference>
<feature type="domain" description="Acetyl xylan esterase" evidence="3">
    <location>
        <begin position="1"/>
        <end position="325"/>
    </location>
</feature>
<organism evidence="5 6">
    <name type="scientific">Cellulomonas oligotrophica</name>
    <dbReference type="NCBI Taxonomy" id="931536"/>
    <lineage>
        <taxon>Bacteria</taxon>
        <taxon>Bacillati</taxon>
        <taxon>Actinomycetota</taxon>
        <taxon>Actinomycetes</taxon>
        <taxon>Micrococcales</taxon>
        <taxon>Cellulomonadaceae</taxon>
        <taxon>Cellulomonas</taxon>
    </lineage>
</organism>